<dbReference type="Pfam" id="PF02954">
    <property type="entry name" value="HTH_8"/>
    <property type="match status" value="1"/>
</dbReference>
<feature type="modified residue" description="4-aspartylphosphate" evidence="7">
    <location>
        <position position="54"/>
    </location>
</feature>
<gene>
    <name evidence="10" type="ORF">E6K78_04550</name>
</gene>
<comment type="caution">
    <text evidence="10">The sequence shown here is derived from an EMBL/GenBank/DDBJ whole genome shotgun (WGS) entry which is preliminary data.</text>
</comment>
<evidence type="ECO:0000256" key="1">
    <source>
        <dbReference type="ARBA" id="ARBA00022553"/>
    </source>
</evidence>
<dbReference type="GO" id="GO:0006355">
    <property type="term" value="P:regulation of DNA-templated transcription"/>
    <property type="evidence" value="ECO:0007669"/>
    <property type="project" value="InterPro"/>
</dbReference>
<reference evidence="10 11" key="1">
    <citation type="journal article" date="2019" name="Nat. Microbiol.">
        <title>Mediterranean grassland soil C-N compound turnover is dependent on rainfall and depth, and is mediated by genomically divergent microorganisms.</title>
        <authorList>
            <person name="Diamond S."/>
            <person name="Andeer P.F."/>
            <person name="Li Z."/>
            <person name="Crits-Christoph A."/>
            <person name="Burstein D."/>
            <person name="Anantharaman K."/>
            <person name="Lane K.R."/>
            <person name="Thomas B.C."/>
            <person name="Pan C."/>
            <person name="Northen T.R."/>
            <person name="Banfield J.F."/>
        </authorList>
    </citation>
    <scope>NUCLEOTIDE SEQUENCE [LARGE SCALE GENOMIC DNA]</scope>
    <source>
        <strain evidence="10">WS_8</strain>
    </source>
</reference>
<dbReference type="InterPro" id="IPR025662">
    <property type="entry name" value="Sigma_54_int_dom_ATP-bd_1"/>
</dbReference>
<dbReference type="Proteomes" id="UP000316609">
    <property type="component" value="Unassembled WGS sequence"/>
</dbReference>
<dbReference type="SUPFAM" id="SSF46689">
    <property type="entry name" value="Homeodomain-like"/>
    <property type="match status" value="1"/>
</dbReference>
<dbReference type="PROSITE" id="PS00676">
    <property type="entry name" value="SIGMA54_INTERACT_2"/>
    <property type="match status" value="1"/>
</dbReference>
<dbReference type="Pfam" id="PF25601">
    <property type="entry name" value="AAA_lid_14"/>
    <property type="match status" value="1"/>
</dbReference>
<dbReference type="Gene3D" id="3.40.50.2300">
    <property type="match status" value="1"/>
</dbReference>
<dbReference type="InterPro" id="IPR002078">
    <property type="entry name" value="Sigma_54_int"/>
</dbReference>
<dbReference type="Pfam" id="PF00072">
    <property type="entry name" value="Response_reg"/>
    <property type="match status" value="1"/>
</dbReference>
<dbReference type="PROSITE" id="PS50110">
    <property type="entry name" value="RESPONSE_REGULATORY"/>
    <property type="match status" value="1"/>
</dbReference>
<dbReference type="PROSITE" id="PS00675">
    <property type="entry name" value="SIGMA54_INTERACT_1"/>
    <property type="match status" value="1"/>
</dbReference>
<feature type="domain" description="Sigma-54 factor interaction" evidence="8">
    <location>
        <begin position="144"/>
        <end position="371"/>
    </location>
</feature>
<dbReference type="PANTHER" id="PTHR32071:SF57">
    <property type="entry name" value="C4-DICARBOXYLATE TRANSPORT TRANSCRIPTIONAL REGULATORY PROTEIN DCTD"/>
    <property type="match status" value="1"/>
</dbReference>
<proteinExistence type="predicted"/>
<evidence type="ECO:0000256" key="7">
    <source>
        <dbReference type="PROSITE-ProRule" id="PRU00169"/>
    </source>
</evidence>
<dbReference type="Pfam" id="PF00158">
    <property type="entry name" value="Sigma54_activat"/>
    <property type="match status" value="1"/>
</dbReference>
<dbReference type="InterPro" id="IPR058031">
    <property type="entry name" value="AAA_lid_NorR"/>
</dbReference>
<dbReference type="InterPro" id="IPR003593">
    <property type="entry name" value="AAA+_ATPase"/>
</dbReference>
<dbReference type="FunFam" id="3.40.50.300:FF:000006">
    <property type="entry name" value="DNA-binding transcriptional regulator NtrC"/>
    <property type="match status" value="1"/>
</dbReference>
<dbReference type="Gene3D" id="1.10.8.60">
    <property type="match status" value="1"/>
</dbReference>
<evidence type="ECO:0000256" key="4">
    <source>
        <dbReference type="ARBA" id="ARBA00023015"/>
    </source>
</evidence>
<dbReference type="SMART" id="SM00448">
    <property type="entry name" value="REC"/>
    <property type="match status" value="1"/>
</dbReference>
<evidence type="ECO:0000313" key="10">
    <source>
        <dbReference type="EMBL" id="TMQ67547.1"/>
    </source>
</evidence>
<evidence type="ECO:0000259" key="8">
    <source>
        <dbReference type="PROSITE" id="PS50045"/>
    </source>
</evidence>
<dbReference type="GO" id="GO:0000160">
    <property type="term" value="P:phosphorelay signal transduction system"/>
    <property type="evidence" value="ECO:0007669"/>
    <property type="project" value="InterPro"/>
</dbReference>
<dbReference type="PROSITE" id="PS00688">
    <property type="entry name" value="SIGMA54_INTERACT_3"/>
    <property type="match status" value="1"/>
</dbReference>
<dbReference type="SUPFAM" id="SSF52172">
    <property type="entry name" value="CheY-like"/>
    <property type="match status" value="1"/>
</dbReference>
<sequence length="464" mass="51926">MAAEKILVVDDEQSMTQFLSIVLRKEGYQVTPVNNGRDALEKARSENFDVVITDIKMPGIDGIQLLNGLKKHDPSLPVVIMTAYASQQSAIDAVNMGAFQYLIKNAKNDEIKLVVRNALEMRRVRSENLYLKRELKRGHEEKTIIGSSEEMNRVFKMVDRVADSEATILIQGESGTGKELIAREIHYRSRRVQGPFVSINCGAIPRDLLESNLFGHVKGSFTGAVRDAAGLFQVAEGGTFFLDEIGEMPHATQVKLLRALQEREIIPVGGTQPIRIDCRLVAATNADLEKEVAEGRFRADLFYRLNVIPIKLPALRQRRDDIPLLVDHFLRRHAQGGASKSVSKEAIELLMKYDWPGNVRELENVMERAMILDETGSIDSDDLPEKIRFGVHQRGSLVIESPTMTLDELEKEYILKVLNHTHWQKKRASEVLGINASTLYRKLIGYGIEKPGGQGLGDFGENAA</sequence>
<dbReference type="InterPro" id="IPR002197">
    <property type="entry name" value="HTH_Fis"/>
</dbReference>
<dbReference type="InterPro" id="IPR025944">
    <property type="entry name" value="Sigma_54_int_dom_CS"/>
</dbReference>
<evidence type="ECO:0000256" key="6">
    <source>
        <dbReference type="ARBA" id="ARBA00023163"/>
    </source>
</evidence>
<dbReference type="AlphaFoldDB" id="A0A538TV96"/>
<keyword evidence="4" id="KW-0805">Transcription regulation</keyword>
<dbReference type="InterPro" id="IPR025943">
    <property type="entry name" value="Sigma_54_int_dom_ATP-bd_2"/>
</dbReference>
<dbReference type="PROSITE" id="PS50045">
    <property type="entry name" value="SIGMA54_INTERACT_4"/>
    <property type="match status" value="1"/>
</dbReference>
<keyword evidence="2" id="KW-0547">Nucleotide-binding</keyword>
<dbReference type="CDD" id="cd00009">
    <property type="entry name" value="AAA"/>
    <property type="match status" value="1"/>
</dbReference>
<name>A0A538TV96_UNCEI</name>
<protein>
    <submittedName>
        <fullName evidence="10">Sigma-54-dependent Fis family transcriptional regulator</fullName>
    </submittedName>
</protein>
<dbReference type="SMART" id="SM00382">
    <property type="entry name" value="AAA"/>
    <property type="match status" value="1"/>
</dbReference>
<keyword evidence="6" id="KW-0804">Transcription</keyword>
<dbReference type="SUPFAM" id="SSF52540">
    <property type="entry name" value="P-loop containing nucleoside triphosphate hydrolases"/>
    <property type="match status" value="1"/>
</dbReference>
<dbReference type="InterPro" id="IPR027417">
    <property type="entry name" value="P-loop_NTPase"/>
</dbReference>
<evidence type="ECO:0000256" key="3">
    <source>
        <dbReference type="ARBA" id="ARBA00022840"/>
    </source>
</evidence>
<dbReference type="InterPro" id="IPR001789">
    <property type="entry name" value="Sig_transdc_resp-reg_receiver"/>
</dbReference>
<dbReference type="InterPro" id="IPR009057">
    <property type="entry name" value="Homeodomain-like_sf"/>
</dbReference>
<accession>A0A538TV96</accession>
<keyword evidence="5" id="KW-0238">DNA-binding</keyword>
<dbReference type="InterPro" id="IPR011006">
    <property type="entry name" value="CheY-like_superfamily"/>
</dbReference>
<dbReference type="PRINTS" id="PR01590">
    <property type="entry name" value="HTHFIS"/>
</dbReference>
<keyword evidence="1 7" id="KW-0597">Phosphoprotein</keyword>
<evidence type="ECO:0000313" key="11">
    <source>
        <dbReference type="Proteomes" id="UP000316609"/>
    </source>
</evidence>
<dbReference type="Gene3D" id="1.10.10.60">
    <property type="entry name" value="Homeodomain-like"/>
    <property type="match status" value="1"/>
</dbReference>
<dbReference type="GO" id="GO:0043565">
    <property type="term" value="F:sequence-specific DNA binding"/>
    <property type="evidence" value="ECO:0007669"/>
    <property type="project" value="InterPro"/>
</dbReference>
<organism evidence="10 11">
    <name type="scientific">Eiseniibacteriota bacterium</name>
    <dbReference type="NCBI Taxonomy" id="2212470"/>
    <lineage>
        <taxon>Bacteria</taxon>
        <taxon>Candidatus Eiseniibacteriota</taxon>
    </lineage>
</organism>
<dbReference type="CDD" id="cd00156">
    <property type="entry name" value="REC"/>
    <property type="match status" value="1"/>
</dbReference>
<dbReference type="FunFam" id="3.40.50.2300:FF:000018">
    <property type="entry name" value="DNA-binding transcriptional regulator NtrC"/>
    <property type="match status" value="1"/>
</dbReference>
<keyword evidence="3" id="KW-0067">ATP-binding</keyword>
<dbReference type="EMBL" id="VBOY01000037">
    <property type="protein sequence ID" value="TMQ67547.1"/>
    <property type="molecule type" value="Genomic_DNA"/>
</dbReference>
<evidence type="ECO:0000256" key="5">
    <source>
        <dbReference type="ARBA" id="ARBA00023125"/>
    </source>
</evidence>
<dbReference type="Gene3D" id="3.40.50.300">
    <property type="entry name" value="P-loop containing nucleotide triphosphate hydrolases"/>
    <property type="match status" value="1"/>
</dbReference>
<dbReference type="PANTHER" id="PTHR32071">
    <property type="entry name" value="TRANSCRIPTIONAL REGULATORY PROTEIN"/>
    <property type="match status" value="1"/>
</dbReference>
<feature type="domain" description="Response regulatory" evidence="9">
    <location>
        <begin position="5"/>
        <end position="119"/>
    </location>
</feature>
<evidence type="ECO:0000259" key="9">
    <source>
        <dbReference type="PROSITE" id="PS50110"/>
    </source>
</evidence>
<evidence type="ECO:0000256" key="2">
    <source>
        <dbReference type="ARBA" id="ARBA00022741"/>
    </source>
</evidence>
<dbReference type="GO" id="GO:0005524">
    <property type="term" value="F:ATP binding"/>
    <property type="evidence" value="ECO:0007669"/>
    <property type="project" value="UniProtKB-KW"/>
</dbReference>